<comment type="pathway">
    <text evidence="2 9">Amine and polyamine biosynthesis; ectoine biosynthesis; L-ectoine from L-aspartate 4-semialdehyde: step 2/3.</text>
</comment>
<evidence type="ECO:0000256" key="9">
    <source>
        <dbReference type="RuleBase" id="RU365045"/>
    </source>
</evidence>
<protein>
    <recommendedName>
        <fullName evidence="5 9">L-2,4-diaminobutyric acid acetyltransferase</fullName>
        <shortName evidence="9">DABA acetyltransferase</shortName>
        <ecNumber evidence="4 9">2.3.1.178</ecNumber>
    </recommendedName>
</protein>
<dbReference type="GO" id="GO:0019491">
    <property type="term" value="P:ectoine biosynthetic process"/>
    <property type="evidence" value="ECO:0007669"/>
    <property type="project" value="UniProtKB-UniPathway"/>
</dbReference>
<dbReference type="InterPro" id="IPR016181">
    <property type="entry name" value="Acyl_CoA_acyltransferase"/>
</dbReference>
<dbReference type="Pfam" id="PF00583">
    <property type="entry name" value="Acetyltransf_1"/>
    <property type="match status" value="1"/>
</dbReference>
<comment type="caution">
    <text evidence="11">The sequence shown here is derived from an EMBL/GenBank/DDBJ whole genome shotgun (WGS) entry which is preliminary data.</text>
</comment>
<evidence type="ECO:0000313" key="12">
    <source>
        <dbReference type="Proteomes" id="UP000019277"/>
    </source>
</evidence>
<reference evidence="11 12" key="1">
    <citation type="journal article" date="2014" name="Genome Announc.">
        <title>Draft Genome Sequence of the Antitrypanosomally Active Sponge-Associated Bacterium Actinokineospora sp. Strain EG49.</title>
        <authorList>
            <person name="Harjes J."/>
            <person name="Ryu T."/>
            <person name="Abdelmohsen U.R."/>
            <person name="Moitinho-Silva L."/>
            <person name="Horn H."/>
            <person name="Ravasi T."/>
            <person name="Hentschel U."/>
        </authorList>
    </citation>
    <scope>NUCLEOTIDE SEQUENCE [LARGE SCALE GENOMIC DNA]</scope>
    <source>
        <strain evidence="11 12">EG49</strain>
    </source>
</reference>
<comment type="catalytic activity">
    <reaction evidence="8 9">
        <text>L-2,4-diaminobutanoate + acetyl-CoA = (2S)-4-acetamido-2-aminobutanoate + CoA + H(+)</text>
        <dbReference type="Rhea" id="RHEA:16901"/>
        <dbReference type="ChEBI" id="CHEBI:15378"/>
        <dbReference type="ChEBI" id="CHEBI:57287"/>
        <dbReference type="ChEBI" id="CHEBI:57288"/>
        <dbReference type="ChEBI" id="CHEBI:58761"/>
        <dbReference type="ChEBI" id="CHEBI:58929"/>
        <dbReference type="EC" id="2.3.1.178"/>
    </reaction>
</comment>
<gene>
    <name evidence="9" type="primary">ectA</name>
    <name evidence="11" type="ORF">UO65_2561</name>
</gene>
<dbReference type="InterPro" id="IPR000182">
    <property type="entry name" value="GNAT_dom"/>
</dbReference>
<evidence type="ECO:0000256" key="6">
    <source>
        <dbReference type="ARBA" id="ARBA00022679"/>
    </source>
</evidence>
<evidence type="ECO:0000313" key="11">
    <source>
        <dbReference type="EMBL" id="EWC62195.1"/>
    </source>
</evidence>
<comment type="similarity">
    <text evidence="3 9">Belongs to the acetyltransferase family. EctA subfamily.</text>
</comment>
<proteinExistence type="inferred from homology"/>
<feature type="domain" description="N-acetyltransferase" evidence="10">
    <location>
        <begin position="1"/>
        <end position="162"/>
    </location>
</feature>
<dbReference type="GO" id="GO:0033816">
    <property type="term" value="F:diaminobutyrate acetyltransferase activity"/>
    <property type="evidence" value="ECO:0007669"/>
    <property type="project" value="UniProtKB-EC"/>
</dbReference>
<evidence type="ECO:0000259" key="10">
    <source>
        <dbReference type="PROSITE" id="PS51186"/>
    </source>
</evidence>
<name>W7IMT5_9PSEU</name>
<dbReference type="EMBL" id="AYXG01000087">
    <property type="protein sequence ID" value="EWC62195.1"/>
    <property type="molecule type" value="Genomic_DNA"/>
</dbReference>
<dbReference type="STRING" id="909613.UO65_2561"/>
<organism evidence="11 12">
    <name type="scientific">Actinokineospora spheciospongiae</name>
    <dbReference type="NCBI Taxonomy" id="909613"/>
    <lineage>
        <taxon>Bacteria</taxon>
        <taxon>Bacillati</taxon>
        <taxon>Actinomycetota</taxon>
        <taxon>Actinomycetes</taxon>
        <taxon>Pseudonocardiales</taxon>
        <taxon>Pseudonocardiaceae</taxon>
        <taxon>Actinokineospora</taxon>
    </lineage>
</organism>
<dbReference type="PATRIC" id="fig|909613.9.peg.2567"/>
<dbReference type="SUPFAM" id="SSF55729">
    <property type="entry name" value="Acyl-CoA N-acyltransferases (Nat)"/>
    <property type="match status" value="1"/>
</dbReference>
<accession>W7IMT5</accession>
<keyword evidence="7 9" id="KW-0012">Acyltransferase</keyword>
<dbReference type="PANTHER" id="PTHR43072">
    <property type="entry name" value="N-ACETYLTRANSFERASE"/>
    <property type="match status" value="1"/>
</dbReference>
<dbReference type="InterPro" id="IPR012772">
    <property type="entry name" value="Ectoine_EctA"/>
</dbReference>
<evidence type="ECO:0000256" key="3">
    <source>
        <dbReference type="ARBA" id="ARBA00010712"/>
    </source>
</evidence>
<dbReference type="PANTHER" id="PTHR43072:SF60">
    <property type="entry name" value="L-2,4-DIAMINOBUTYRIC ACID ACETYLTRANSFERASE"/>
    <property type="match status" value="1"/>
</dbReference>
<evidence type="ECO:0000256" key="1">
    <source>
        <dbReference type="ARBA" id="ARBA00003741"/>
    </source>
</evidence>
<dbReference type="AlphaFoldDB" id="W7IMT5"/>
<evidence type="ECO:0000256" key="7">
    <source>
        <dbReference type="ARBA" id="ARBA00023315"/>
    </source>
</evidence>
<evidence type="ECO:0000256" key="5">
    <source>
        <dbReference type="ARBA" id="ARBA00017935"/>
    </source>
</evidence>
<dbReference type="Proteomes" id="UP000019277">
    <property type="component" value="Unassembled WGS sequence"/>
</dbReference>
<dbReference type="PROSITE" id="PS51186">
    <property type="entry name" value="GNAT"/>
    <property type="match status" value="1"/>
</dbReference>
<dbReference type="EC" id="2.3.1.178" evidence="4 9"/>
<evidence type="ECO:0000256" key="8">
    <source>
        <dbReference type="ARBA" id="ARBA00048924"/>
    </source>
</evidence>
<sequence length="163" mass="17841">MIEQPSTKDGCELWRIARDSRVLDLNSSYAYLLWCRDFAGTSLVARVDGRVVGFVIGFTRPTEPGTVVVWQIAVDADQRGQGLAAALLDELAAALAPRGVRTVETTISPDNAASIALFTAFARRHRTDIDRAELFGADHFPDEHEAEDLYRIGPLDTRVPASA</sequence>
<dbReference type="CDD" id="cd04301">
    <property type="entry name" value="NAT_SF"/>
    <property type="match status" value="1"/>
</dbReference>
<dbReference type="eggNOG" id="COG0456">
    <property type="taxonomic scope" value="Bacteria"/>
</dbReference>
<evidence type="ECO:0000256" key="4">
    <source>
        <dbReference type="ARBA" id="ARBA00012355"/>
    </source>
</evidence>
<comment type="function">
    <text evidence="1 9">Catalyzes the acetylation of L-2,4-diaminobutyrate (DABA) to gamma-N-acetyl-alpha,gamma-diaminobutyric acid (ADABA) with acetyl coenzyme A.</text>
</comment>
<dbReference type="Gene3D" id="3.40.630.30">
    <property type="match status" value="1"/>
</dbReference>
<dbReference type="NCBIfam" id="TIGR02406">
    <property type="entry name" value="ectoine_EctA"/>
    <property type="match status" value="1"/>
</dbReference>
<keyword evidence="12" id="KW-1185">Reference proteome</keyword>
<dbReference type="UniPathway" id="UPA00067">
    <property type="reaction ID" value="UER00122"/>
</dbReference>
<keyword evidence="6 9" id="KW-0808">Transferase</keyword>
<evidence type="ECO:0000256" key="2">
    <source>
        <dbReference type="ARBA" id="ARBA00004978"/>
    </source>
</evidence>